<dbReference type="RefSeq" id="WP_284679360.1">
    <property type="nucleotide sequence ID" value="NZ_CP060096.1"/>
</dbReference>
<dbReference type="Pfam" id="PF08340">
    <property type="entry name" value="YicC-like_C"/>
    <property type="match status" value="1"/>
</dbReference>
<feature type="domain" description="Endoribonuclease YicC-like N-terminal" evidence="6">
    <location>
        <begin position="2"/>
        <end position="156"/>
    </location>
</feature>
<organism evidence="8 9">
    <name type="scientific">Aceticella autotrophica</name>
    <dbReference type="NCBI Taxonomy" id="2755338"/>
    <lineage>
        <taxon>Bacteria</taxon>
        <taxon>Bacillati</taxon>
        <taxon>Bacillota</taxon>
        <taxon>Clostridia</taxon>
        <taxon>Thermoanaerobacterales</taxon>
        <taxon>Thermoanaerobacteraceae</taxon>
        <taxon>Aceticella</taxon>
    </lineage>
</organism>
<dbReference type="InterPro" id="IPR013527">
    <property type="entry name" value="YicC-like_N"/>
</dbReference>
<proteinExistence type="inferred from homology"/>
<evidence type="ECO:0000256" key="3">
    <source>
        <dbReference type="ARBA" id="ARBA00022759"/>
    </source>
</evidence>
<keyword evidence="2" id="KW-0540">Nuclease</keyword>
<dbReference type="GO" id="GO:0004521">
    <property type="term" value="F:RNA endonuclease activity"/>
    <property type="evidence" value="ECO:0007669"/>
    <property type="project" value="InterPro"/>
</dbReference>
<feature type="domain" description="Endoribonuclease YicC-like C-terminal" evidence="7">
    <location>
        <begin position="173"/>
        <end position="291"/>
    </location>
</feature>
<dbReference type="Proteomes" id="UP000671913">
    <property type="component" value="Chromosome"/>
</dbReference>
<keyword evidence="9" id="KW-1185">Reference proteome</keyword>
<evidence type="ECO:0000259" key="6">
    <source>
        <dbReference type="Pfam" id="PF03755"/>
    </source>
</evidence>
<dbReference type="NCBIfam" id="TIGR00255">
    <property type="entry name" value="YicC/YloC family endoribonuclease"/>
    <property type="match status" value="1"/>
</dbReference>
<name>A0A975G9L7_9THEO</name>
<evidence type="ECO:0000313" key="8">
    <source>
        <dbReference type="EMBL" id="QSZ26680.1"/>
    </source>
</evidence>
<dbReference type="AlphaFoldDB" id="A0A975G9L7"/>
<evidence type="ECO:0000313" key="9">
    <source>
        <dbReference type="Proteomes" id="UP000671913"/>
    </source>
</evidence>
<evidence type="ECO:0000256" key="1">
    <source>
        <dbReference type="ARBA" id="ARBA00001968"/>
    </source>
</evidence>
<gene>
    <name evidence="8" type="ORF">ACETAC_07140</name>
</gene>
<evidence type="ECO:0000256" key="5">
    <source>
        <dbReference type="ARBA" id="ARBA00035648"/>
    </source>
</evidence>
<dbReference type="InterPro" id="IPR013551">
    <property type="entry name" value="YicC-like_C"/>
</dbReference>
<evidence type="ECO:0000259" key="7">
    <source>
        <dbReference type="Pfam" id="PF08340"/>
    </source>
</evidence>
<sequence>MLKSMTGFGRGEIRKNGFYINVEIKTVNHRFLDVVYRLPKLLSGLEDRIRNLITNNILRGRVEVNIFFETYDRSINTLEVDKSLLNQYFEIIKYIKQNYLPDENIKVRDILLFPEIIKVKSVDINLNEVWEVLKSALIDSINNLVDMRIREGIKLHNDICKNLDILNEISDKIEKRSSLMIDTYRDKLRSRIEELTNGDFDQYRLMTEVALMADRISIAEEITRLKSHIMQFKTSMESNHPVGKKLDFITQEMNREVNTIGAKSIDLEISNSVIDSKHEIEKIREQVQNIE</sequence>
<protein>
    <submittedName>
        <fullName evidence="8">YicC family protein</fullName>
    </submittedName>
</protein>
<dbReference type="EMBL" id="CP060096">
    <property type="protein sequence ID" value="QSZ26680.1"/>
    <property type="molecule type" value="Genomic_DNA"/>
</dbReference>
<dbReference type="GO" id="GO:0016787">
    <property type="term" value="F:hydrolase activity"/>
    <property type="evidence" value="ECO:0007669"/>
    <property type="project" value="UniProtKB-KW"/>
</dbReference>
<dbReference type="PANTHER" id="PTHR30636">
    <property type="entry name" value="UPF0701 PROTEIN YICC"/>
    <property type="match status" value="1"/>
</dbReference>
<keyword evidence="3" id="KW-0255">Endonuclease</keyword>
<reference evidence="8" key="1">
    <citation type="submission" date="2020-08" db="EMBL/GenBank/DDBJ databases">
        <title>Genomic insights into the carbon and energy metabolism of the first obligate autotrophic acetogenic bacterium Aceticella autotrophica gen. nov., sp. nov.</title>
        <authorList>
            <person name="Toshchakov S.V."/>
            <person name="Elcheninov A.G."/>
            <person name="Kublanov I.V."/>
            <person name="Frolov E.N."/>
            <person name="Lebedinsky A.V."/>
        </authorList>
    </citation>
    <scope>NUCLEOTIDE SEQUENCE</scope>
    <source>
        <strain evidence="8">3443-3Ac</strain>
    </source>
</reference>
<dbReference type="Pfam" id="PF03755">
    <property type="entry name" value="YicC-like_N"/>
    <property type="match status" value="1"/>
</dbReference>
<comment type="similarity">
    <text evidence="5">Belongs to the YicC/YloC family.</text>
</comment>
<dbReference type="PANTHER" id="PTHR30636:SF3">
    <property type="entry name" value="UPF0701 PROTEIN YICC"/>
    <property type="match status" value="1"/>
</dbReference>
<dbReference type="KEGG" id="aaut:ACETAC_07140"/>
<keyword evidence="4" id="KW-0378">Hydrolase</keyword>
<evidence type="ECO:0000256" key="4">
    <source>
        <dbReference type="ARBA" id="ARBA00022801"/>
    </source>
</evidence>
<dbReference type="InterPro" id="IPR005229">
    <property type="entry name" value="YicC/YloC-like"/>
</dbReference>
<accession>A0A975G9L7</accession>
<comment type="cofactor">
    <cofactor evidence="1">
        <name>a divalent metal cation</name>
        <dbReference type="ChEBI" id="CHEBI:60240"/>
    </cofactor>
</comment>
<evidence type="ECO:0000256" key="2">
    <source>
        <dbReference type="ARBA" id="ARBA00022722"/>
    </source>
</evidence>